<evidence type="ECO:0000259" key="6">
    <source>
        <dbReference type="PROSITE" id="PS50885"/>
    </source>
</evidence>
<feature type="transmembrane region" description="Helical" evidence="4">
    <location>
        <begin position="285"/>
        <end position="307"/>
    </location>
</feature>
<dbReference type="RefSeq" id="WP_015402892.1">
    <property type="nucleotide sequence ID" value="NC_020304.1"/>
</dbReference>
<dbReference type="GO" id="GO:0016020">
    <property type="term" value="C:membrane"/>
    <property type="evidence" value="ECO:0007669"/>
    <property type="project" value="InterPro"/>
</dbReference>
<dbReference type="eggNOG" id="COG0840">
    <property type="taxonomic scope" value="Bacteria"/>
</dbReference>
<proteinExistence type="inferred from homology"/>
<dbReference type="PANTHER" id="PTHR32089:SF112">
    <property type="entry name" value="LYSOZYME-LIKE PROTEIN-RELATED"/>
    <property type="match status" value="1"/>
</dbReference>
<organism evidence="7 8">
    <name type="scientific">Desulfocapsa sulfexigens (strain DSM 10523 / SB164P1)</name>
    <dbReference type="NCBI Taxonomy" id="1167006"/>
    <lineage>
        <taxon>Bacteria</taxon>
        <taxon>Pseudomonadati</taxon>
        <taxon>Thermodesulfobacteriota</taxon>
        <taxon>Desulfobulbia</taxon>
        <taxon>Desulfobulbales</taxon>
        <taxon>Desulfocapsaceae</taxon>
        <taxon>Desulfocapsa</taxon>
    </lineage>
</organism>
<dbReference type="GO" id="GO:0007165">
    <property type="term" value="P:signal transduction"/>
    <property type="evidence" value="ECO:0007669"/>
    <property type="project" value="UniProtKB-KW"/>
</dbReference>
<dbReference type="PANTHER" id="PTHR32089">
    <property type="entry name" value="METHYL-ACCEPTING CHEMOTAXIS PROTEIN MCPB"/>
    <property type="match status" value="1"/>
</dbReference>
<dbReference type="OrthoDB" id="9814362at2"/>
<dbReference type="Proteomes" id="UP000011721">
    <property type="component" value="Chromosome"/>
</dbReference>
<dbReference type="Gene3D" id="1.10.287.950">
    <property type="entry name" value="Methyl-accepting chemotaxis protein"/>
    <property type="match status" value="1"/>
</dbReference>
<accession>M1NBL0</accession>
<dbReference type="STRING" id="1167006.UWK_00613"/>
<keyword evidence="4" id="KW-1133">Transmembrane helix</keyword>
<dbReference type="SMART" id="SM00304">
    <property type="entry name" value="HAMP"/>
    <property type="match status" value="1"/>
</dbReference>
<dbReference type="SMART" id="SM00283">
    <property type="entry name" value="MA"/>
    <property type="match status" value="1"/>
</dbReference>
<gene>
    <name evidence="7" type="ordered locus">UWK_00613</name>
</gene>
<dbReference type="InterPro" id="IPR003660">
    <property type="entry name" value="HAMP_dom"/>
</dbReference>
<keyword evidence="8" id="KW-1185">Reference proteome</keyword>
<dbReference type="Pfam" id="PF00672">
    <property type="entry name" value="HAMP"/>
    <property type="match status" value="1"/>
</dbReference>
<dbReference type="CDD" id="cd06225">
    <property type="entry name" value="HAMP"/>
    <property type="match status" value="1"/>
</dbReference>
<evidence type="ECO:0000256" key="3">
    <source>
        <dbReference type="PROSITE-ProRule" id="PRU00284"/>
    </source>
</evidence>
<dbReference type="AlphaFoldDB" id="M1NBL0"/>
<reference evidence="8" key="1">
    <citation type="journal article" date="2013" name="Stand. Genomic Sci.">
        <title>Complete genome sequence of Desulfocapsa sulfexigens, a marine deltaproteobacterium specialized in disproportionating inorganic sulfur compounds.</title>
        <authorList>
            <person name="Finster K.W."/>
            <person name="Kjeldsen K.U."/>
            <person name="Kube M."/>
            <person name="Reinhardt R."/>
            <person name="Mussmann M."/>
            <person name="Amann R."/>
            <person name="Schreiber L."/>
        </authorList>
    </citation>
    <scope>NUCLEOTIDE SEQUENCE [LARGE SCALE GENOMIC DNA]</scope>
    <source>
        <strain evidence="8">DSM 10523 / SB164P1</strain>
    </source>
</reference>
<name>M1NBL0_DESSD</name>
<dbReference type="Pfam" id="PF00015">
    <property type="entry name" value="MCPsignal"/>
    <property type="match status" value="1"/>
</dbReference>
<keyword evidence="4" id="KW-0812">Transmembrane</keyword>
<dbReference type="EMBL" id="CP003985">
    <property type="protein sequence ID" value="AGF77194.1"/>
    <property type="molecule type" value="Genomic_DNA"/>
</dbReference>
<dbReference type="Gene3D" id="6.10.340.10">
    <property type="match status" value="1"/>
</dbReference>
<sequence>MNSLSLKYKIMGMTALPLFLLLPVFLYIYTQGTGALKQERNRTMHIGDTIALNGAIANQRPTLEKALTNVLNTDETIRFIMDSQDSGSKMVLDGLFLSLQEQHITKFIVYNADFEVILQQSQNDSPPYPEQLPGAIKPLFKKAAEDFEFHYFFRGPDKSQQLLPVSYSVATVITDDDDNTIGYVELALDSALWIQQVGELTTNEVMLYDIDRATISLSTNEELAGKLLTSLPENVADASFIQTRAQNTDFLADVLPLKGPDDKTIGLLLVISDATKFMQAEQKRWIFGLLLTLAIVFLSQVIAYLAVSRGIIAPIRQVIDFSTILATGDTSSSLQIRTSKELTEMANALNTMVDHIRERASQAEAIAGGNLAVEIKVHSDNDTLGKSLTAITDNISAIISEISDNADNLLKTSQEVTELSDDLEITSTIIERRAQEMGHSFESVTDNLQVVTDGTERMSLSIREINENTAASNQTTEEAKQAALESSAIIQQLNEVVISIGKANQAITEFADQTNLLALNATIEAARAGDAGKGFAVVASEVKDLASQSMRTAKNIHGNVNDIQKFTVQAVNSAEKISNVIALVRESSLVITKAVNEQATVADNITNSTSSAYKTTTGFSKNIEDISNSATVTSETMVALNSSAQQLESVATTLRNRVESFTLKG</sequence>
<evidence type="ECO:0000256" key="4">
    <source>
        <dbReference type="SAM" id="Phobius"/>
    </source>
</evidence>
<comment type="similarity">
    <text evidence="2">Belongs to the methyl-accepting chemotaxis (MCP) protein family.</text>
</comment>
<dbReference type="SUPFAM" id="SSF58104">
    <property type="entry name" value="Methyl-accepting chemotaxis protein (MCP) signaling domain"/>
    <property type="match status" value="1"/>
</dbReference>
<protein>
    <submittedName>
        <fullName evidence="7">Methyl-accepting chemotaxis protein</fullName>
    </submittedName>
</protein>
<evidence type="ECO:0000313" key="7">
    <source>
        <dbReference type="EMBL" id="AGF77194.1"/>
    </source>
</evidence>
<keyword evidence="1 3" id="KW-0807">Transducer</keyword>
<evidence type="ECO:0000256" key="2">
    <source>
        <dbReference type="ARBA" id="ARBA00029447"/>
    </source>
</evidence>
<dbReference type="PROSITE" id="PS50885">
    <property type="entry name" value="HAMP"/>
    <property type="match status" value="1"/>
</dbReference>
<dbReference type="PROSITE" id="PS50111">
    <property type="entry name" value="CHEMOTAXIS_TRANSDUC_2"/>
    <property type="match status" value="1"/>
</dbReference>
<keyword evidence="4" id="KW-0472">Membrane</keyword>
<dbReference type="eggNOG" id="COG5000">
    <property type="taxonomic scope" value="Bacteria"/>
</dbReference>
<evidence type="ECO:0000313" key="8">
    <source>
        <dbReference type="Proteomes" id="UP000011721"/>
    </source>
</evidence>
<dbReference type="KEGG" id="dsf:UWK_00613"/>
<evidence type="ECO:0000259" key="5">
    <source>
        <dbReference type="PROSITE" id="PS50111"/>
    </source>
</evidence>
<dbReference type="InterPro" id="IPR004089">
    <property type="entry name" value="MCPsignal_dom"/>
</dbReference>
<feature type="domain" description="HAMP" evidence="6">
    <location>
        <begin position="309"/>
        <end position="361"/>
    </location>
</feature>
<evidence type="ECO:0000256" key="1">
    <source>
        <dbReference type="ARBA" id="ARBA00023224"/>
    </source>
</evidence>
<dbReference type="HOGENOM" id="CLU_412650_0_0_7"/>
<feature type="domain" description="Methyl-accepting transducer" evidence="5">
    <location>
        <begin position="412"/>
        <end position="634"/>
    </location>
</feature>